<reference evidence="2" key="1">
    <citation type="submission" date="2022-11" db="UniProtKB">
        <authorList>
            <consortium name="WormBaseParasite"/>
        </authorList>
    </citation>
    <scope>IDENTIFICATION</scope>
</reference>
<dbReference type="Proteomes" id="UP000887579">
    <property type="component" value="Unplaced"/>
</dbReference>
<proteinExistence type="predicted"/>
<evidence type="ECO:0000313" key="2">
    <source>
        <dbReference type="WBParaSite" id="ES5_v2.g10062.t1"/>
    </source>
</evidence>
<sequence>MRPPEANYGRKQVSTSFGIVRGETVNPEVDDLPAVTQFLGIPYGVAPTGQYRFNMAISAAKWTHQPKDAFSLSNVCIQSGLPKLSETDALKSMSAQKFDHIHRILPFLKPQSEDCLYMNLFVPERLDRHKTQFGGQQLSVLLLIHGDDYGWGSGNAYNATILSAAGQIIVVTLNYRLGVYGFMGRCEQSSCNGNSGLSDVVAALKMLSNILPSFGGDPTSITLMGWGSGASLVSLLMASPITQPKNRLFRRAILLDGTALAPWAMSMHPQQYFMKIAETLDCYSSGKGTSEEKARNDVFQKDIANIVRCVQDHSEKNLTQAAKKLHAPTFLSAFAPIIDGQIVPNHPRFSFSPKFGALFRDIDLMIGTVNYPAHFLLPNADLEHGIDREKRDKVIRTLVRNLFDFHRKEIFDAIISEYTDWDNPKHHPKTVRNGILATLGDVLYTSPLIETARMHSTDEVPKVSNTFSFVFGHETRAWTKEQPSSGIRGSLTEDHLPYIMGYPLSSKFKEDQVYSGFTNDDKNIARVMMHYISNFVKSGDPSKPVQLSTQTTIEDRFHSTPWPQFNQASREAYLEITDRPRVKNYYRNSFVGFWSSFIPQLNKGSRDSSVPEEHNFLPDYFNRQSFFGYVRPYSALHNDPFPPPPMPPTPMPKDLKKPSTTSSPKSTTKPTMDSKEMEELKAKYSKAQGENYSSLLLIVVIVGIAMLVLNIFVSAAFVRICKKGRGEKKTPKYQSYAATGHLPSSADLNYIPNSPLSQQVLPPPPPPLGNATLDRQTMVLSSQRQQSLAGINTSNMTKSFGNYETTVTTRATSLPHHILSTSLHNGTTTLIDHHTTLPRKSIHEQEPLLTNNSKSSTPAMMRPPGISPTCPRHGRAAQQQAQAQMLISAQHQQQYPSSRANSIGSALTLGTNMGPTLEEVQV</sequence>
<dbReference type="WBParaSite" id="ES5_v2.g10062.t1">
    <property type="protein sequence ID" value="ES5_v2.g10062.t1"/>
    <property type="gene ID" value="ES5_v2.g10062"/>
</dbReference>
<evidence type="ECO:0000313" key="1">
    <source>
        <dbReference type="Proteomes" id="UP000887579"/>
    </source>
</evidence>
<organism evidence="1 2">
    <name type="scientific">Panagrolaimus sp. ES5</name>
    <dbReference type="NCBI Taxonomy" id="591445"/>
    <lineage>
        <taxon>Eukaryota</taxon>
        <taxon>Metazoa</taxon>
        <taxon>Ecdysozoa</taxon>
        <taxon>Nematoda</taxon>
        <taxon>Chromadorea</taxon>
        <taxon>Rhabditida</taxon>
        <taxon>Tylenchina</taxon>
        <taxon>Panagrolaimomorpha</taxon>
        <taxon>Panagrolaimoidea</taxon>
        <taxon>Panagrolaimidae</taxon>
        <taxon>Panagrolaimus</taxon>
    </lineage>
</organism>
<accession>A0AC34EZC0</accession>
<name>A0AC34EZC0_9BILA</name>
<protein>
    <submittedName>
        <fullName evidence="2">Carboxylesterase type B domain-containing protein</fullName>
    </submittedName>
</protein>